<feature type="transmembrane region" description="Helical" evidence="14">
    <location>
        <begin position="235"/>
        <end position="254"/>
    </location>
</feature>
<dbReference type="GO" id="GO:0046677">
    <property type="term" value="P:response to antibiotic"/>
    <property type="evidence" value="ECO:0007669"/>
    <property type="project" value="UniProtKB-UniRule"/>
</dbReference>
<evidence type="ECO:0000256" key="5">
    <source>
        <dbReference type="ARBA" id="ARBA00022475"/>
    </source>
</evidence>
<comment type="catalytic activity">
    <reaction evidence="13 14">
        <text>di-trans,octa-cis-undecaprenyl diphosphate + H2O = di-trans,octa-cis-undecaprenyl phosphate + phosphate + H(+)</text>
        <dbReference type="Rhea" id="RHEA:28094"/>
        <dbReference type="ChEBI" id="CHEBI:15377"/>
        <dbReference type="ChEBI" id="CHEBI:15378"/>
        <dbReference type="ChEBI" id="CHEBI:43474"/>
        <dbReference type="ChEBI" id="CHEBI:58405"/>
        <dbReference type="ChEBI" id="CHEBI:60392"/>
        <dbReference type="EC" id="3.6.1.27"/>
    </reaction>
</comment>
<dbReference type="PANTHER" id="PTHR30622">
    <property type="entry name" value="UNDECAPRENYL-DIPHOSPHATASE"/>
    <property type="match status" value="1"/>
</dbReference>
<dbReference type="GO" id="GO:0050380">
    <property type="term" value="F:undecaprenyl-diphosphatase activity"/>
    <property type="evidence" value="ECO:0007669"/>
    <property type="project" value="UniProtKB-UniRule"/>
</dbReference>
<evidence type="ECO:0000313" key="15">
    <source>
        <dbReference type="EMBL" id="KKS47706.1"/>
    </source>
</evidence>
<evidence type="ECO:0000256" key="13">
    <source>
        <dbReference type="ARBA" id="ARBA00047594"/>
    </source>
</evidence>
<dbReference type="InterPro" id="IPR003824">
    <property type="entry name" value="UppP"/>
</dbReference>
<proteinExistence type="inferred from homology"/>
<dbReference type="EC" id="3.6.1.27" evidence="3 14"/>
<comment type="subcellular location">
    <subcellularLocation>
        <location evidence="1 14">Cell membrane</location>
        <topology evidence="1 14">Multi-pass membrane protein</topology>
    </subcellularLocation>
</comment>
<protein>
    <recommendedName>
        <fullName evidence="4 14">Undecaprenyl-diphosphatase</fullName>
        <ecNumber evidence="3 14">3.6.1.27</ecNumber>
    </recommendedName>
    <alternativeName>
        <fullName evidence="12 14">Bacitracin resistance protein</fullName>
    </alternativeName>
    <alternativeName>
        <fullName evidence="11 14">Undecaprenyl pyrophosphate phosphatase</fullName>
    </alternativeName>
</protein>
<evidence type="ECO:0000256" key="4">
    <source>
        <dbReference type="ARBA" id="ARBA00021581"/>
    </source>
</evidence>
<dbReference type="GO" id="GO:0005886">
    <property type="term" value="C:plasma membrane"/>
    <property type="evidence" value="ECO:0007669"/>
    <property type="project" value="UniProtKB-SubCell"/>
</dbReference>
<comment type="caution">
    <text evidence="15">The sequence shown here is derived from an EMBL/GenBank/DDBJ whole genome shotgun (WGS) entry which is preliminary data.</text>
</comment>
<organism evidence="15 16">
    <name type="scientific">Candidatus Gottesmanbacteria bacterium GW2011_GWA2_42_18</name>
    <dbReference type="NCBI Taxonomy" id="1618442"/>
    <lineage>
        <taxon>Bacteria</taxon>
        <taxon>Candidatus Gottesmaniibacteriota</taxon>
    </lineage>
</organism>
<dbReference type="Pfam" id="PF02673">
    <property type="entry name" value="BacA"/>
    <property type="match status" value="1"/>
</dbReference>
<evidence type="ECO:0000256" key="9">
    <source>
        <dbReference type="ARBA" id="ARBA00023136"/>
    </source>
</evidence>
<keyword evidence="14" id="KW-0961">Cell wall biogenesis/degradation</keyword>
<feature type="transmembrane region" description="Helical" evidence="14">
    <location>
        <begin position="7"/>
        <end position="34"/>
    </location>
</feature>
<dbReference type="EMBL" id="LCDD01000003">
    <property type="protein sequence ID" value="KKS47706.1"/>
    <property type="molecule type" value="Genomic_DNA"/>
</dbReference>
<feature type="transmembrane region" description="Helical" evidence="14">
    <location>
        <begin position="101"/>
        <end position="119"/>
    </location>
</feature>
<keyword evidence="6 14" id="KW-0812">Transmembrane</keyword>
<dbReference type="PATRIC" id="fig|1618442.3.peg.205"/>
<evidence type="ECO:0000256" key="1">
    <source>
        <dbReference type="ARBA" id="ARBA00004651"/>
    </source>
</evidence>
<evidence type="ECO:0000256" key="10">
    <source>
        <dbReference type="ARBA" id="ARBA00023251"/>
    </source>
</evidence>
<reference evidence="15 16" key="1">
    <citation type="journal article" date="2015" name="Nature">
        <title>rRNA introns, odd ribosomes, and small enigmatic genomes across a large radiation of phyla.</title>
        <authorList>
            <person name="Brown C.T."/>
            <person name="Hug L.A."/>
            <person name="Thomas B.C."/>
            <person name="Sharon I."/>
            <person name="Castelle C.J."/>
            <person name="Singh A."/>
            <person name="Wilkins M.J."/>
            <person name="Williams K.H."/>
            <person name="Banfield J.F."/>
        </authorList>
    </citation>
    <scope>NUCLEOTIDE SEQUENCE [LARGE SCALE GENOMIC DNA]</scope>
</reference>
<feature type="transmembrane region" description="Helical" evidence="14">
    <location>
        <begin position="173"/>
        <end position="193"/>
    </location>
</feature>
<evidence type="ECO:0000256" key="8">
    <source>
        <dbReference type="ARBA" id="ARBA00022989"/>
    </source>
</evidence>
<dbReference type="GO" id="GO:0008360">
    <property type="term" value="P:regulation of cell shape"/>
    <property type="evidence" value="ECO:0007669"/>
    <property type="project" value="UniProtKB-KW"/>
</dbReference>
<dbReference type="GO" id="GO:0071555">
    <property type="term" value="P:cell wall organization"/>
    <property type="evidence" value="ECO:0007669"/>
    <property type="project" value="UniProtKB-KW"/>
</dbReference>
<evidence type="ECO:0000256" key="2">
    <source>
        <dbReference type="ARBA" id="ARBA00010621"/>
    </source>
</evidence>
<comment type="similarity">
    <text evidence="2 14">Belongs to the UppP family.</text>
</comment>
<dbReference type="GO" id="GO:0009252">
    <property type="term" value="P:peptidoglycan biosynthetic process"/>
    <property type="evidence" value="ECO:0007669"/>
    <property type="project" value="UniProtKB-KW"/>
</dbReference>
<evidence type="ECO:0000256" key="6">
    <source>
        <dbReference type="ARBA" id="ARBA00022692"/>
    </source>
</evidence>
<gene>
    <name evidence="14" type="primary">uppP</name>
    <name evidence="15" type="ORF">UV09_C0003G0051</name>
</gene>
<evidence type="ECO:0000256" key="14">
    <source>
        <dbReference type="HAMAP-Rule" id="MF_01006"/>
    </source>
</evidence>
<keyword evidence="9 14" id="KW-0472">Membrane</keyword>
<evidence type="ECO:0000313" key="16">
    <source>
        <dbReference type="Proteomes" id="UP000034320"/>
    </source>
</evidence>
<comment type="function">
    <text evidence="14">Catalyzes the dephosphorylation of undecaprenyl diphosphate (UPP). Confers resistance to bacitracin.</text>
</comment>
<comment type="miscellaneous">
    <text evidence="14">Bacitracin is thought to be involved in the inhibition of peptidoglycan synthesis by sequestering undecaprenyl diphosphate, thereby reducing the pool of lipid carrier available.</text>
</comment>
<sequence length="255" mass="28286">MTFLDSVVLAVVEGVTEFLPVSSTAHMILTAYILGISQSFFVKSFEIIIQLGAILAVVAVYLRKFTDRKILMLSLIGFLPSAVTGLLLYPYIRSFFDNRPLLIVMLFAGGLVMIMIEMMDRNLKKPLNNLSAITLKKAAAIGLFQTISMVPGVSRAAATIIGGRFLGLDRKTAAEFSFILAVPTMAAASGLDIMKNGRTFTANEFLLLLTGFSVSFLVALAVIRFFLYFLHRHSFMVFGFYRIILAAYFFLLFLR</sequence>
<keyword evidence="7 14" id="KW-0378">Hydrolase</keyword>
<feature type="transmembrane region" description="Helical" evidence="14">
    <location>
        <begin position="70"/>
        <end position="89"/>
    </location>
</feature>
<name>A0A0G1BN36_9BACT</name>
<keyword evidence="14" id="KW-0133">Cell shape</keyword>
<evidence type="ECO:0000256" key="7">
    <source>
        <dbReference type="ARBA" id="ARBA00022801"/>
    </source>
</evidence>
<feature type="transmembrane region" description="Helical" evidence="14">
    <location>
        <begin position="205"/>
        <end position="229"/>
    </location>
</feature>
<dbReference type="HAMAP" id="MF_01006">
    <property type="entry name" value="Undec_diphosphatase"/>
    <property type="match status" value="1"/>
</dbReference>
<evidence type="ECO:0000256" key="11">
    <source>
        <dbReference type="ARBA" id="ARBA00032707"/>
    </source>
</evidence>
<keyword evidence="8 14" id="KW-1133">Transmembrane helix</keyword>
<evidence type="ECO:0000256" key="12">
    <source>
        <dbReference type="ARBA" id="ARBA00032932"/>
    </source>
</evidence>
<feature type="transmembrane region" description="Helical" evidence="14">
    <location>
        <begin position="140"/>
        <end position="161"/>
    </location>
</feature>
<accession>A0A0G1BN36</accession>
<feature type="transmembrane region" description="Helical" evidence="14">
    <location>
        <begin position="40"/>
        <end position="63"/>
    </location>
</feature>
<keyword evidence="14" id="KW-0573">Peptidoglycan synthesis</keyword>
<keyword evidence="10 14" id="KW-0046">Antibiotic resistance</keyword>
<evidence type="ECO:0000256" key="3">
    <source>
        <dbReference type="ARBA" id="ARBA00012374"/>
    </source>
</evidence>
<dbReference type="AlphaFoldDB" id="A0A0G1BN36"/>
<keyword evidence="5 14" id="KW-1003">Cell membrane</keyword>
<dbReference type="PANTHER" id="PTHR30622:SF3">
    <property type="entry name" value="UNDECAPRENYL-DIPHOSPHATASE"/>
    <property type="match status" value="1"/>
</dbReference>
<dbReference type="Proteomes" id="UP000034320">
    <property type="component" value="Unassembled WGS sequence"/>
</dbReference>